<evidence type="ECO:0000256" key="3">
    <source>
        <dbReference type="ARBA" id="ARBA00007681"/>
    </source>
</evidence>
<proteinExistence type="inferred from homology"/>
<dbReference type="RefSeq" id="WP_044222827.1">
    <property type="nucleotide sequence ID" value="NZ_JRYR02000001.1"/>
</dbReference>
<dbReference type="Pfam" id="PF00231">
    <property type="entry name" value="ATP-synt"/>
    <property type="match status" value="1"/>
</dbReference>
<dbReference type="HAMAP" id="MF_00815">
    <property type="entry name" value="ATP_synth_gamma_bact"/>
    <property type="match status" value="1"/>
</dbReference>
<evidence type="ECO:0000313" key="12">
    <source>
        <dbReference type="EMBL" id="OHX66805.1"/>
    </source>
</evidence>
<evidence type="ECO:0000256" key="7">
    <source>
        <dbReference type="ARBA" id="ARBA00023136"/>
    </source>
</evidence>
<dbReference type="InterPro" id="IPR035968">
    <property type="entry name" value="ATP_synth_F1_ATPase_gsu"/>
</dbReference>
<dbReference type="GO" id="GO:0009579">
    <property type="term" value="C:thylakoid"/>
    <property type="evidence" value="ECO:0007669"/>
    <property type="project" value="UniProtKB-SubCell"/>
</dbReference>
<dbReference type="GO" id="GO:0045259">
    <property type="term" value="C:proton-transporting ATP synthase complex"/>
    <property type="evidence" value="ECO:0007669"/>
    <property type="project" value="UniProtKB-KW"/>
</dbReference>
<keyword evidence="8 11" id="KW-0139">CF(1)</keyword>
<gene>
    <name evidence="11" type="primary">atpG</name>
    <name evidence="12" type="ORF">NH26_10775</name>
</gene>
<dbReference type="Proteomes" id="UP000179797">
    <property type="component" value="Unassembled WGS sequence"/>
</dbReference>
<dbReference type="OrthoDB" id="9812769at2"/>
<keyword evidence="7 11" id="KW-0472">Membrane</keyword>
<evidence type="ECO:0000256" key="4">
    <source>
        <dbReference type="ARBA" id="ARBA00022448"/>
    </source>
</evidence>
<comment type="subcellular location">
    <subcellularLocation>
        <location evidence="11">Cell membrane</location>
        <topology evidence="11">Peripheral membrane protein</topology>
    </subcellularLocation>
    <subcellularLocation>
        <location evidence="2">Membrane</location>
        <topology evidence="2">Peripheral membrane protein</topology>
    </subcellularLocation>
    <subcellularLocation>
        <location evidence="10">Thylakoid</location>
    </subcellularLocation>
</comment>
<dbReference type="PANTHER" id="PTHR11693:SF22">
    <property type="entry name" value="ATP SYNTHASE SUBUNIT GAMMA, MITOCHONDRIAL"/>
    <property type="match status" value="1"/>
</dbReference>
<dbReference type="STRING" id="915059.NH26_10775"/>
<comment type="similarity">
    <text evidence="3 11">Belongs to the ATPase gamma chain family.</text>
</comment>
<dbReference type="GO" id="GO:0005524">
    <property type="term" value="F:ATP binding"/>
    <property type="evidence" value="ECO:0007669"/>
    <property type="project" value="UniProtKB-UniRule"/>
</dbReference>
<evidence type="ECO:0000256" key="1">
    <source>
        <dbReference type="ARBA" id="ARBA00003456"/>
    </source>
</evidence>
<comment type="caution">
    <text evidence="12">The sequence shown here is derived from an EMBL/GenBank/DDBJ whole genome shotgun (WGS) entry which is preliminary data.</text>
</comment>
<evidence type="ECO:0000313" key="13">
    <source>
        <dbReference type="Proteomes" id="UP000179797"/>
    </source>
</evidence>
<dbReference type="PROSITE" id="PS00153">
    <property type="entry name" value="ATPASE_GAMMA"/>
    <property type="match status" value="1"/>
</dbReference>
<dbReference type="AlphaFoldDB" id="A0A1S1Z121"/>
<sequence>MASLKEVKERISSVDSTQQITKAMKMVSAAKMRRAQDRVIGMRPYADKLASILENVTEALGTDFSSPFVEAREEVNSVLVIVVTSDRGLAGAFNSNIQKEATRLVNEEYSKQQQAGRVEVLAVGSKGADFFKRRGYQVNNEFMNLFHNLEFEGARKAAEYAMDGYISGKFDKVVMVYNEFKNVATQIVRAKQFLPFALEEKEVQEDNGQEADYIFEPEKEKILSELIPKTLKVNFYSHLLDSNAAEHGARMTAMEKATENAGELLKALKLDYNRSRQAAITNEILEIVGGAEALAGN</sequence>
<dbReference type="FunFam" id="1.10.287.80:FF:000003">
    <property type="entry name" value="ATP synthase gamma chain, chloroplastic"/>
    <property type="match status" value="1"/>
</dbReference>
<dbReference type="InterPro" id="IPR023632">
    <property type="entry name" value="ATP_synth_F1_gsu_CS"/>
</dbReference>
<evidence type="ECO:0000256" key="5">
    <source>
        <dbReference type="ARBA" id="ARBA00022781"/>
    </source>
</evidence>
<dbReference type="NCBIfam" id="TIGR01146">
    <property type="entry name" value="ATPsyn_F1gamma"/>
    <property type="match status" value="1"/>
</dbReference>
<keyword evidence="9 11" id="KW-0066">ATP synthesis</keyword>
<keyword evidence="11" id="KW-1003">Cell membrane</keyword>
<evidence type="ECO:0000256" key="6">
    <source>
        <dbReference type="ARBA" id="ARBA00023065"/>
    </source>
</evidence>
<dbReference type="PRINTS" id="PR00126">
    <property type="entry name" value="ATPASEGAMMA"/>
</dbReference>
<dbReference type="Gene3D" id="1.10.287.80">
    <property type="entry name" value="ATP synthase, gamma subunit, helix hairpin domain"/>
    <property type="match status" value="1"/>
</dbReference>
<evidence type="ECO:0000256" key="10">
    <source>
        <dbReference type="ARBA" id="ARBA00060385"/>
    </source>
</evidence>
<evidence type="ECO:0000256" key="11">
    <source>
        <dbReference type="HAMAP-Rule" id="MF_00815"/>
    </source>
</evidence>
<dbReference type="GO" id="GO:0046933">
    <property type="term" value="F:proton-transporting ATP synthase activity, rotational mechanism"/>
    <property type="evidence" value="ECO:0007669"/>
    <property type="project" value="UniProtKB-UniRule"/>
</dbReference>
<evidence type="ECO:0000256" key="8">
    <source>
        <dbReference type="ARBA" id="ARBA00023196"/>
    </source>
</evidence>
<evidence type="ECO:0000256" key="2">
    <source>
        <dbReference type="ARBA" id="ARBA00004170"/>
    </source>
</evidence>
<reference evidence="12 13" key="1">
    <citation type="journal article" date="2012" name="Int. J. Syst. Evol. Microbiol.">
        <title>Flammeovirga pacifica sp. nov., isolated from deep-sea sediment.</title>
        <authorList>
            <person name="Xu H."/>
            <person name="Fu Y."/>
            <person name="Yang N."/>
            <person name="Ding Z."/>
            <person name="Lai Q."/>
            <person name="Zeng R."/>
        </authorList>
    </citation>
    <scope>NUCLEOTIDE SEQUENCE [LARGE SCALE GENOMIC DNA]</scope>
    <source>
        <strain evidence="13">DSM 24597 / LMG 26175 / WPAGA1</strain>
    </source>
</reference>
<dbReference type="EMBL" id="JRYR02000001">
    <property type="protein sequence ID" value="OHX66805.1"/>
    <property type="molecule type" value="Genomic_DNA"/>
</dbReference>
<dbReference type="SUPFAM" id="SSF52943">
    <property type="entry name" value="ATP synthase (F1-ATPase), gamma subunit"/>
    <property type="match status" value="1"/>
</dbReference>
<dbReference type="PANTHER" id="PTHR11693">
    <property type="entry name" value="ATP SYNTHASE GAMMA CHAIN"/>
    <property type="match status" value="1"/>
</dbReference>
<comment type="function">
    <text evidence="1 11">Produces ATP from ADP in the presence of a proton gradient across the membrane. The gamma chain is believed to be important in regulating ATPase activity and the flow of protons through the CF(0) complex.</text>
</comment>
<dbReference type="CDD" id="cd12151">
    <property type="entry name" value="F1-ATPase_gamma"/>
    <property type="match status" value="1"/>
</dbReference>
<keyword evidence="5 11" id="KW-0375">Hydrogen ion transport</keyword>
<evidence type="ECO:0000256" key="9">
    <source>
        <dbReference type="ARBA" id="ARBA00023310"/>
    </source>
</evidence>
<comment type="subunit">
    <text evidence="11">F-type ATPases have 2 components, CF(1) - the catalytic core - and CF(0) - the membrane proton channel. CF(1) has five subunits: alpha(3), beta(3), gamma(1), delta(1), epsilon(1). CF(0) has three main subunits: a, b and c.</text>
</comment>
<protein>
    <recommendedName>
        <fullName evidence="11">ATP synthase gamma chain</fullName>
    </recommendedName>
    <alternativeName>
        <fullName evidence="11">ATP synthase F1 sector gamma subunit</fullName>
    </alternativeName>
    <alternativeName>
        <fullName evidence="11">F-ATPase gamma subunit</fullName>
    </alternativeName>
</protein>
<dbReference type="Gene3D" id="3.40.1380.10">
    <property type="match status" value="1"/>
</dbReference>
<organism evidence="12 13">
    <name type="scientific">Flammeovirga pacifica</name>
    <dbReference type="NCBI Taxonomy" id="915059"/>
    <lineage>
        <taxon>Bacteria</taxon>
        <taxon>Pseudomonadati</taxon>
        <taxon>Bacteroidota</taxon>
        <taxon>Cytophagia</taxon>
        <taxon>Cytophagales</taxon>
        <taxon>Flammeovirgaceae</taxon>
        <taxon>Flammeovirga</taxon>
    </lineage>
</organism>
<keyword evidence="4 11" id="KW-0813">Transport</keyword>
<dbReference type="GO" id="GO:0005886">
    <property type="term" value="C:plasma membrane"/>
    <property type="evidence" value="ECO:0007669"/>
    <property type="project" value="UniProtKB-SubCell"/>
</dbReference>
<dbReference type="GO" id="GO:0042777">
    <property type="term" value="P:proton motive force-driven plasma membrane ATP synthesis"/>
    <property type="evidence" value="ECO:0007669"/>
    <property type="project" value="UniProtKB-UniRule"/>
</dbReference>
<keyword evidence="6 11" id="KW-0406">Ion transport</keyword>
<name>A0A1S1Z121_FLAPC</name>
<dbReference type="InterPro" id="IPR000131">
    <property type="entry name" value="ATP_synth_F1_gsu"/>
</dbReference>
<keyword evidence="13" id="KW-1185">Reference proteome</keyword>
<accession>A0A1S1Z121</accession>